<dbReference type="InterPro" id="IPR000836">
    <property type="entry name" value="PRTase_dom"/>
</dbReference>
<comment type="similarity">
    <text evidence="3">In the C-terminal section; belongs to the UPRTase family.</text>
</comment>
<keyword evidence="6 8" id="KW-0418">Kinase</keyword>
<gene>
    <name evidence="8" type="ORF">Scaly_2291900</name>
</gene>
<dbReference type="PANTHER" id="PTHR10285">
    <property type="entry name" value="URIDINE KINASE"/>
    <property type="match status" value="1"/>
</dbReference>
<evidence type="ECO:0000256" key="1">
    <source>
        <dbReference type="ARBA" id="ARBA00004784"/>
    </source>
</evidence>
<dbReference type="EMBL" id="JACGWM010000014">
    <property type="protein sequence ID" value="KAL0328593.1"/>
    <property type="molecule type" value="Genomic_DNA"/>
</dbReference>
<protein>
    <submittedName>
        <fullName evidence="8">Uridine kinase-like protein 3</fullName>
    </submittedName>
</protein>
<dbReference type="CDD" id="cd02023">
    <property type="entry name" value="UMPK"/>
    <property type="match status" value="1"/>
</dbReference>
<keyword evidence="4" id="KW-0808">Transferase</keyword>
<dbReference type="AlphaFoldDB" id="A0AAW2MCH6"/>
<evidence type="ECO:0000259" key="7">
    <source>
        <dbReference type="Pfam" id="PF14681"/>
    </source>
</evidence>
<evidence type="ECO:0000256" key="4">
    <source>
        <dbReference type="ARBA" id="ARBA00022679"/>
    </source>
</evidence>
<dbReference type="CDD" id="cd06223">
    <property type="entry name" value="PRTases_typeI"/>
    <property type="match status" value="1"/>
</dbReference>
<sequence length="321" mass="36345">MGSAAVEDLIEASSGVHFSGFHLENTDPSASELERVLECSVCEQKTSVCDMIIEQLRDQRVVLVNQDSFYHNLTPEEFKKVHEYNFDHPEQLLCIMEKLKHGQAVDIPRYDFKSYKNDIFPARRVNPSDVIILEGILIFHDPRVRDLMNMKIFVDTDADVRLARRIRRDTVEKGRDIGTVLDQVVEHGLGHLPFTEKQVITPTGSVYTGVDFCKRLCGVSIIRSGESMENALRACCKGIKIGKILIHREGDNGQQLIYEKLPTDISDRHVLLLDPILGTGNSAVQAIPYLLRRVYQSPTSYSLTSFLHLKEYTLSANISLE</sequence>
<dbReference type="InterPro" id="IPR000764">
    <property type="entry name" value="Uridine_kinase-like"/>
</dbReference>
<evidence type="ECO:0000256" key="2">
    <source>
        <dbReference type="ARBA" id="ARBA00008173"/>
    </source>
</evidence>
<evidence type="ECO:0000256" key="6">
    <source>
        <dbReference type="ARBA" id="ARBA00022777"/>
    </source>
</evidence>
<reference evidence="8" key="2">
    <citation type="journal article" date="2024" name="Plant">
        <title>Genomic evolution and insights into agronomic trait innovations of Sesamum species.</title>
        <authorList>
            <person name="Miao H."/>
            <person name="Wang L."/>
            <person name="Qu L."/>
            <person name="Liu H."/>
            <person name="Sun Y."/>
            <person name="Le M."/>
            <person name="Wang Q."/>
            <person name="Wei S."/>
            <person name="Zheng Y."/>
            <person name="Lin W."/>
            <person name="Duan Y."/>
            <person name="Cao H."/>
            <person name="Xiong S."/>
            <person name="Wang X."/>
            <person name="Wei L."/>
            <person name="Li C."/>
            <person name="Ma Q."/>
            <person name="Ju M."/>
            <person name="Zhao R."/>
            <person name="Li G."/>
            <person name="Mu C."/>
            <person name="Tian Q."/>
            <person name="Mei H."/>
            <person name="Zhang T."/>
            <person name="Gao T."/>
            <person name="Zhang H."/>
        </authorList>
    </citation>
    <scope>NUCLEOTIDE SEQUENCE</scope>
    <source>
        <strain evidence="8">KEN8</strain>
    </source>
</reference>
<dbReference type="SUPFAM" id="SSF53271">
    <property type="entry name" value="PRTase-like"/>
    <property type="match status" value="1"/>
</dbReference>
<evidence type="ECO:0000256" key="3">
    <source>
        <dbReference type="ARBA" id="ARBA00010723"/>
    </source>
</evidence>
<dbReference type="Gene3D" id="3.40.50.300">
    <property type="entry name" value="P-loop containing nucleotide triphosphate hydrolases"/>
    <property type="match status" value="1"/>
</dbReference>
<name>A0AAW2MCH6_9LAMI</name>
<comment type="caution">
    <text evidence="8">The sequence shown here is derived from an EMBL/GenBank/DDBJ whole genome shotgun (WGS) entry which is preliminary data.</text>
</comment>
<evidence type="ECO:0000313" key="8">
    <source>
        <dbReference type="EMBL" id="KAL0328593.1"/>
    </source>
</evidence>
<comment type="pathway">
    <text evidence="1">Pyrimidine metabolism; CTP biosynthesis via salvage pathway; CTP from cytidine: step 1/3.</text>
</comment>
<dbReference type="SUPFAM" id="SSF52540">
    <property type="entry name" value="P-loop containing nucleoside triphosphate hydrolases"/>
    <property type="match status" value="1"/>
</dbReference>
<dbReference type="GO" id="GO:0005525">
    <property type="term" value="F:GTP binding"/>
    <property type="evidence" value="ECO:0007669"/>
    <property type="project" value="UniProtKB-KW"/>
</dbReference>
<organism evidence="8">
    <name type="scientific">Sesamum calycinum</name>
    <dbReference type="NCBI Taxonomy" id="2727403"/>
    <lineage>
        <taxon>Eukaryota</taxon>
        <taxon>Viridiplantae</taxon>
        <taxon>Streptophyta</taxon>
        <taxon>Embryophyta</taxon>
        <taxon>Tracheophyta</taxon>
        <taxon>Spermatophyta</taxon>
        <taxon>Magnoliopsida</taxon>
        <taxon>eudicotyledons</taxon>
        <taxon>Gunneridae</taxon>
        <taxon>Pentapetalae</taxon>
        <taxon>asterids</taxon>
        <taxon>lamiids</taxon>
        <taxon>Lamiales</taxon>
        <taxon>Pedaliaceae</taxon>
        <taxon>Sesamum</taxon>
    </lineage>
</organism>
<dbReference type="InterPro" id="IPR027417">
    <property type="entry name" value="P-loop_NTPase"/>
</dbReference>
<comment type="similarity">
    <text evidence="2">In the N-terminal section; belongs to the uridine kinase family.</text>
</comment>
<evidence type="ECO:0000256" key="5">
    <source>
        <dbReference type="ARBA" id="ARBA00022741"/>
    </source>
</evidence>
<dbReference type="GO" id="GO:0004849">
    <property type="term" value="F:uridine kinase activity"/>
    <property type="evidence" value="ECO:0007669"/>
    <property type="project" value="UniProtKB-EC"/>
</dbReference>
<reference evidence="8" key="1">
    <citation type="submission" date="2020-06" db="EMBL/GenBank/DDBJ databases">
        <authorList>
            <person name="Li T."/>
            <person name="Hu X."/>
            <person name="Zhang T."/>
            <person name="Song X."/>
            <person name="Zhang H."/>
            <person name="Dai N."/>
            <person name="Sheng W."/>
            <person name="Hou X."/>
            <person name="Wei L."/>
        </authorList>
    </citation>
    <scope>NUCLEOTIDE SEQUENCE</scope>
    <source>
        <strain evidence="8">KEN8</strain>
        <tissue evidence="8">Leaf</tissue>
    </source>
</reference>
<dbReference type="GO" id="GO:0005524">
    <property type="term" value="F:ATP binding"/>
    <property type="evidence" value="ECO:0007669"/>
    <property type="project" value="InterPro"/>
</dbReference>
<accession>A0AAW2MCH6</accession>
<keyword evidence="5" id="KW-0547">Nucleotide-binding</keyword>
<proteinExistence type="inferred from homology"/>
<feature type="domain" description="Phosphoribosyltransferase" evidence="7">
    <location>
        <begin position="180"/>
        <end position="293"/>
    </location>
</feature>
<dbReference type="Pfam" id="PF14681">
    <property type="entry name" value="UPRTase"/>
    <property type="match status" value="1"/>
</dbReference>
<dbReference type="InterPro" id="IPR029057">
    <property type="entry name" value="PRTase-like"/>
</dbReference>